<evidence type="ECO:0000313" key="2">
    <source>
        <dbReference type="EMBL" id="GBG29120.1"/>
    </source>
</evidence>
<feature type="region of interest" description="Disordered" evidence="1">
    <location>
        <begin position="179"/>
        <end position="198"/>
    </location>
</feature>
<name>A0A2R5GDV8_9STRA</name>
<feature type="compositionally biased region" description="Basic and acidic residues" evidence="1">
    <location>
        <begin position="16"/>
        <end position="26"/>
    </location>
</feature>
<dbReference type="AlphaFoldDB" id="A0A2R5GDV8"/>
<protein>
    <submittedName>
        <fullName evidence="2">Uncharacterized protein</fullName>
    </submittedName>
</protein>
<feature type="compositionally biased region" description="Basic residues" evidence="1">
    <location>
        <begin position="1"/>
        <end position="15"/>
    </location>
</feature>
<gene>
    <name evidence="2" type="ORF">FCC1311_053432</name>
</gene>
<organism evidence="2 3">
    <name type="scientific">Hondaea fermentalgiana</name>
    <dbReference type="NCBI Taxonomy" id="2315210"/>
    <lineage>
        <taxon>Eukaryota</taxon>
        <taxon>Sar</taxon>
        <taxon>Stramenopiles</taxon>
        <taxon>Bigyra</taxon>
        <taxon>Labyrinthulomycetes</taxon>
        <taxon>Thraustochytrida</taxon>
        <taxon>Thraustochytriidae</taxon>
        <taxon>Hondaea</taxon>
    </lineage>
</organism>
<proteinExistence type="predicted"/>
<feature type="compositionally biased region" description="Acidic residues" evidence="1">
    <location>
        <begin position="84"/>
        <end position="101"/>
    </location>
</feature>
<feature type="compositionally biased region" description="Basic and acidic residues" evidence="1">
    <location>
        <begin position="37"/>
        <end position="50"/>
    </location>
</feature>
<feature type="compositionally biased region" description="Basic and acidic residues" evidence="1">
    <location>
        <begin position="225"/>
        <end position="240"/>
    </location>
</feature>
<feature type="region of interest" description="Disordered" evidence="1">
    <location>
        <begin position="1"/>
        <end position="153"/>
    </location>
</feature>
<dbReference type="InParanoid" id="A0A2R5GDV8"/>
<feature type="compositionally biased region" description="Acidic residues" evidence="1">
    <location>
        <begin position="213"/>
        <end position="224"/>
    </location>
</feature>
<keyword evidence="3" id="KW-1185">Reference proteome</keyword>
<reference evidence="2 3" key="1">
    <citation type="submission" date="2017-12" db="EMBL/GenBank/DDBJ databases">
        <title>Sequencing, de novo assembly and annotation of complete genome of a new Thraustochytrid species, strain FCC1311.</title>
        <authorList>
            <person name="Sedici K."/>
            <person name="Godart F."/>
            <person name="Aiese Cigliano R."/>
            <person name="Sanseverino W."/>
            <person name="Barakat M."/>
            <person name="Ortet P."/>
            <person name="Marechal E."/>
            <person name="Cagnac O."/>
            <person name="Amato A."/>
        </authorList>
    </citation>
    <scope>NUCLEOTIDE SEQUENCE [LARGE SCALE GENOMIC DNA]</scope>
</reference>
<dbReference type="EMBL" id="BEYU01000053">
    <property type="protein sequence ID" value="GBG29120.1"/>
    <property type="molecule type" value="Genomic_DNA"/>
</dbReference>
<feature type="region of interest" description="Disordered" evidence="1">
    <location>
        <begin position="213"/>
        <end position="240"/>
    </location>
</feature>
<sequence length="526" mass="59809">MIRVSHKAPAKHQQRRRQEQERRARMMQEQLDTQLRALEKQEQLRQEKMRVQKMMRMQQIDEEQERTQQQKQQQQQQLERLPEETETEMEADADTDSEREDNEEKDHIGPDAHSSGRSCGSHSSNGSTSEDDFRATERQHMPHMSQQGKTIPTSLAPQDAAEADDDFMQQMIMPANGLLMPTANECSGSESGDDFEDDLENDDLRLVNEDVLGDIDDGADEDHEDDSREPSEAELEEYKPRMLRKRVRSRGHGSLDLDDIDDAQAVDLNDIDLENKDISYEFGNAGDMPVDQRSLWHVDRKFKPDESRIFSLGLTGGHYRFVLHNSMSRSASWIGDARGLLVKFWIVNKELGHSVVRRTERVDATCPELEFDFVIGSKDCVSQPMELRVQVVSSCKHTLSKASLELRKVKLSSSYDVLAVSETTRPERCLLLQGRSASIMGLNAMGAAGATPPKPMPKSHSLNSLSSLPSHMRRSKSTQMPRSSSKPRLFSFMRRSGSKPALASSNNLADQSQLYHQQLHQQHQQQ</sequence>
<evidence type="ECO:0000256" key="1">
    <source>
        <dbReference type="SAM" id="MobiDB-lite"/>
    </source>
</evidence>
<dbReference type="Proteomes" id="UP000241890">
    <property type="component" value="Unassembled WGS sequence"/>
</dbReference>
<feature type="compositionally biased region" description="Polar residues" evidence="1">
    <location>
        <begin position="144"/>
        <end position="153"/>
    </location>
</feature>
<accession>A0A2R5GDV8</accession>
<feature type="compositionally biased region" description="Low complexity" evidence="1">
    <location>
        <begin position="511"/>
        <end position="526"/>
    </location>
</feature>
<feature type="compositionally biased region" description="Low complexity" evidence="1">
    <location>
        <begin position="459"/>
        <end position="470"/>
    </location>
</feature>
<comment type="caution">
    <text evidence="2">The sequence shown here is derived from an EMBL/GenBank/DDBJ whole genome shotgun (WGS) entry which is preliminary data.</text>
</comment>
<feature type="region of interest" description="Disordered" evidence="1">
    <location>
        <begin position="445"/>
        <end position="526"/>
    </location>
</feature>
<feature type="compositionally biased region" description="Low complexity" evidence="1">
    <location>
        <begin position="115"/>
        <end position="128"/>
    </location>
</feature>
<feature type="compositionally biased region" description="Polar residues" evidence="1">
    <location>
        <begin position="477"/>
        <end position="486"/>
    </location>
</feature>
<evidence type="ECO:0000313" key="3">
    <source>
        <dbReference type="Proteomes" id="UP000241890"/>
    </source>
</evidence>
<feature type="compositionally biased region" description="Low complexity" evidence="1">
    <location>
        <begin position="67"/>
        <end position="79"/>
    </location>
</feature>
<feature type="compositionally biased region" description="Basic and acidic residues" evidence="1">
    <location>
        <begin position="131"/>
        <end position="140"/>
    </location>
</feature>